<dbReference type="PANTHER" id="PTHR22835:SF517">
    <property type="entry name" value="GDSL-LIKE LIPASE_ACYLHYDROLASE FAMILY PROTEIN, EXPRESSED"/>
    <property type="match status" value="1"/>
</dbReference>
<dbReference type="InterPro" id="IPR036514">
    <property type="entry name" value="SGNH_hydro_sf"/>
</dbReference>
<evidence type="ECO:0000313" key="2">
    <source>
        <dbReference type="EMBL" id="KAF9589174.1"/>
    </source>
</evidence>
<accession>A0A835GYH8</accession>
<evidence type="ECO:0000256" key="1">
    <source>
        <dbReference type="ARBA" id="ARBA00008668"/>
    </source>
</evidence>
<keyword evidence="3" id="KW-1185">Reference proteome</keyword>
<proteinExistence type="inferred from homology"/>
<dbReference type="OrthoDB" id="1600564at2759"/>
<evidence type="ECO:0000313" key="3">
    <source>
        <dbReference type="Proteomes" id="UP000631114"/>
    </source>
</evidence>
<dbReference type="Gene3D" id="3.40.50.1110">
    <property type="entry name" value="SGNH hydrolase"/>
    <property type="match status" value="1"/>
</dbReference>
<comment type="similarity">
    <text evidence="1">Belongs to the 'GDSL' lipolytic enzyme family.</text>
</comment>
<sequence>MFLLVGDHKLGQLDAHLFMLFKNNDSTSYDDKGCLKGLNTFARYHNQYLQNALQQLRLEYPNVAILYADYYQASEWVLTNAPQLGFETKSILKVCCGTGGDYNFSLMSMCGMEGVYACSDPDQYINDPDQYINIKLLNGFLPMLHNLDLKQCLF</sequence>
<protein>
    <submittedName>
        <fullName evidence="2">Uncharacterized protein</fullName>
    </submittedName>
</protein>
<organism evidence="2 3">
    <name type="scientific">Coptis chinensis</name>
    <dbReference type="NCBI Taxonomy" id="261450"/>
    <lineage>
        <taxon>Eukaryota</taxon>
        <taxon>Viridiplantae</taxon>
        <taxon>Streptophyta</taxon>
        <taxon>Embryophyta</taxon>
        <taxon>Tracheophyta</taxon>
        <taxon>Spermatophyta</taxon>
        <taxon>Magnoliopsida</taxon>
        <taxon>Ranunculales</taxon>
        <taxon>Ranunculaceae</taxon>
        <taxon>Coptidoideae</taxon>
        <taxon>Coptis</taxon>
    </lineage>
</organism>
<dbReference type="Proteomes" id="UP000631114">
    <property type="component" value="Unassembled WGS sequence"/>
</dbReference>
<dbReference type="EMBL" id="JADFTS010000009">
    <property type="protein sequence ID" value="KAF9589174.1"/>
    <property type="molecule type" value="Genomic_DNA"/>
</dbReference>
<gene>
    <name evidence="2" type="ORF">IFM89_019490</name>
</gene>
<reference evidence="2 3" key="1">
    <citation type="submission" date="2020-10" db="EMBL/GenBank/DDBJ databases">
        <title>The Coptis chinensis genome and diversification of protoberbering-type alkaloids.</title>
        <authorList>
            <person name="Wang B."/>
            <person name="Shu S."/>
            <person name="Song C."/>
            <person name="Liu Y."/>
        </authorList>
    </citation>
    <scope>NUCLEOTIDE SEQUENCE [LARGE SCALE GENOMIC DNA]</scope>
    <source>
        <strain evidence="2">HL-2020</strain>
        <tissue evidence="2">Leaf</tissue>
    </source>
</reference>
<comment type="caution">
    <text evidence="2">The sequence shown here is derived from an EMBL/GenBank/DDBJ whole genome shotgun (WGS) entry which is preliminary data.</text>
</comment>
<dbReference type="PANTHER" id="PTHR22835">
    <property type="entry name" value="ZINC FINGER FYVE DOMAIN CONTAINING PROTEIN"/>
    <property type="match status" value="1"/>
</dbReference>
<name>A0A835GYH8_9MAGN</name>
<dbReference type="AlphaFoldDB" id="A0A835GYH8"/>